<comment type="caution">
    <text evidence="1">The sequence shown here is derived from an EMBL/GenBank/DDBJ whole genome shotgun (WGS) entry which is preliminary data.</text>
</comment>
<name>A0A1F7IJY9_9BACT</name>
<dbReference type="AlphaFoldDB" id="A0A1F7IJY9"/>
<evidence type="ECO:0000313" key="1">
    <source>
        <dbReference type="EMBL" id="OGK43667.1"/>
    </source>
</evidence>
<dbReference type="EMBL" id="MGAK01000033">
    <property type="protein sequence ID" value="OGK43667.1"/>
    <property type="molecule type" value="Genomic_DNA"/>
</dbReference>
<accession>A0A1F7IJY9</accession>
<reference evidence="1 2" key="1">
    <citation type="journal article" date="2016" name="Nat. Commun.">
        <title>Thousands of microbial genomes shed light on interconnected biogeochemical processes in an aquifer system.</title>
        <authorList>
            <person name="Anantharaman K."/>
            <person name="Brown C.T."/>
            <person name="Hug L.A."/>
            <person name="Sharon I."/>
            <person name="Castelle C.J."/>
            <person name="Probst A.J."/>
            <person name="Thomas B.C."/>
            <person name="Singh A."/>
            <person name="Wilkins M.J."/>
            <person name="Karaoz U."/>
            <person name="Brodie E.L."/>
            <person name="Williams K.H."/>
            <person name="Hubbard S.S."/>
            <person name="Banfield J.F."/>
        </authorList>
    </citation>
    <scope>NUCLEOTIDE SEQUENCE [LARGE SCALE GENOMIC DNA]</scope>
</reference>
<proteinExistence type="predicted"/>
<dbReference type="Proteomes" id="UP000179072">
    <property type="component" value="Unassembled WGS sequence"/>
</dbReference>
<evidence type="ECO:0000313" key="2">
    <source>
        <dbReference type="Proteomes" id="UP000179072"/>
    </source>
</evidence>
<sequence>MSELNAGDEPSEELPSRAEVKKITLEDLHPVVPEKDGTVIVVMRNAKDDRSDATTDLGALKPEAAEATYRNALAFFEGIVNGVPETERGSLDFLIVASDATLTTPLIQSEHKRAVETADQIMRALNETMTKYSLSKEQLLNKSEKPIELKSGRITDVRMMEESPEFVAWLKARHTAKDGTFTEFGPNGFWAEYEIDGPEIQTKRREMRVEGPKEIAHRVNGYVATHANSMQYYHDTHPGRRVVTFVVGHYDSISPWLKRYVVKEDFPDFTQELPVTQGAGVVLNIKPRSTHASTSIQGNEYDIPLAA</sequence>
<protein>
    <submittedName>
        <fullName evidence="1">Uncharacterized protein</fullName>
    </submittedName>
</protein>
<organism evidence="1 2">
    <name type="scientific">Candidatus Roizmanbacteria bacterium RIFCSPLOWO2_01_FULL_38_11</name>
    <dbReference type="NCBI Taxonomy" id="1802060"/>
    <lineage>
        <taxon>Bacteria</taxon>
        <taxon>Candidatus Roizmaniibacteriota</taxon>
    </lineage>
</organism>
<gene>
    <name evidence="1" type="ORF">A2957_02865</name>
</gene>